<evidence type="ECO:0000256" key="15">
    <source>
        <dbReference type="PIRSR" id="PIRSR001415-2"/>
    </source>
</evidence>
<feature type="binding site" evidence="16">
    <location>
        <position position="149"/>
    </location>
    <ligand>
        <name>Zn(2+)</name>
        <dbReference type="ChEBI" id="CHEBI:29105"/>
        <note>catalytic</note>
    </ligand>
</feature>
<protein>
    <recommendedName>
        <fullName evidence="6 17">Delta-aminolevulinic acid dehydratase</fullName>
        <ecNumber evidence="5 17">4.2.1.24</ecNumber>
    </recommendedName>
</protein>
<evidence type="ECO:0000256" key="9">
    <source>
        <dbReference type="ARBA" id="ARBA00023133"/>
    </source>
</evidence>
<feature type="active site" description="Schiff-base intermediate with substrate" evidence="14">
    <location>
        <position position="269"/>
    </location>
</feature>
<evidence type="ECO:0000256" key="3">
    <source>
        <dbReference type="ARBA" id="ARBA00008055"/>
    </source>
</evidence>
<dbReference type="PANTHER" id="PTHR11458:SF0">
    <property type="entry name" value="DELTA-AMINOLEVULINIC ACID DEHYDRATASE"/>
    <property type="match status" value="1"/>
</dbReference>
<proteinExistence type="inferred from homology"/>
<dbReference type="PROSITE" id="PS00169">
    <property type="entry name" value="D_ALA_DEHYDRATASE"/>
    <property type="match status" value="1"/>
</dbReference>
<evidence type="ECO:0000256" key="16">
    <source>
        <dbReference type="PIRSR" id="PIRSR001415-3"/>
    </source>
</evidence>
<evidence type="ECO:0000256" key="11">
    <source>
        <dbReference type="ARBA" id="ARBA00023244"/>
    </source>
</evidence>
<dbReference type="EC" id="4.2.1.24" evidence="5 17"/>
<dbReference type="InterPro" id="IPR001731">
    <property type="entry name" value="ALAD"/>
</dbReference>
<comment type="caution">
    <text evidence="19">The sequence shown here is derived from an EMBL/GenBank/DDBJ whole genome shotgun (WGS) entry which is preliminary data.</text>
</comment>
<dbReference type="PANTHER" id="PTHR11458">
    <property type="entry name" value="DELTA-AMINOLEVULINIC ACID DEHYDRATASE"/>
    <property type="match status" value="1"/>
</dbReference>
<evidence type="ECO:0000256" key="5">
    <source>
        <dbReference type="ARBA" id="ARBA00012053"/>
    </source>
</evidence>
<feature type="binding site" evidence="15">
    <location>
        <position position="226"/>
    </location>
    <ligand>
        <name>5-aminolevulinate</name>
        <dbReference type="ChEBI" id="CHEBI:356416"/>
        <label>1</label>
    </ligand>
</feature>
<keyword evidence="7 16" id="KW-0479">Metal-binding</keyword>
<dbReference type="SMART" id="SM01004">
    <property type="entry name" value="ALAD"/>
    <property type="match status" value="1"/>
</dbReference>
<evidence type="ECO:0000256" key="14">
    <source>
        <dbReference type="PIRSR" id="PIRSR001415-1"/>
    </source>
</evidence>
<organism evidence="19 20">
    <name type="scientific">Geranomyces variabilis</name>
    <dbReference type="NCBI Taxonomy" id="109894"/>
    <lineage>
        <taxon>Eukaryota</taxon>
        <taxon>Fungi</taxon>
        <taxon>Fungi incertae sedis</taxon>
        <taxon>Chytridiomycota</taxon>
        <taxon>Chytridiomycota incertae sedis</taxon>
        <taxon>Chytridiomycetes</taxon>
        <taxon>Spizellomycetales</taxon>
        <taxon>Powellomycetaceae</taxon>
        <taxon>Geranomyces</taxon>
    </lineage>
</organism>
<evidence type="ECO:0000256" key="4">
    <source>
        <dbReference type="ARBA" id="ARBA00011823"/>
    </source>
</evidence>
<evidence type="ECO:0000256" key="13">
    <source>
        <dbReference type="ARBA" id="ARBA00047651"/>
    </source>
</evidence>
<dbReference type="Pfam" id="PF00490">
    <property type="entry name" value="ALAD"/>
    <property type="match status" value="1"/>
</dbReference>
<name>A0AAD5XSG9_9FUNG</name>
<evidence type="ECO:0000256" key="1">
    <source>
        <dbReference type="ARBA" id="ARBA00001947"/>
    </source>
</evidence>
<evidence type="ECO:0000256" key="12">
    <source>
        <dbReference type="ARBA" id="ARBA00025628"/>
    </source>
</evidence>
<gene>
    <name evidence="19" type="ORF">HDU87_003658</name>
</gene>
<dbReference type="PRINTS" id="PR00144">
    <property type="entry name" value="DALDHYDRTASE"/>
</dbReference>
<dbReference type="Proteomes" id="UP001212152">
    <property type="component" value="Unassembled WGS sequence"/>
</dbReference>
<dbReference type="NCBIfam" id="NF006762">
    <property type="entry name" value="PRK09283.1"/>
    <property type="match status" value="1"/>
</dbReference>
<feature type="binding site" evidence="15">
    <location>
        <position position="238"/>
    </location>
    <ligand>
        <name>5-aminolevulinate</name>
        <dbReference type="ChEBI" id="CHEBI:356416"/>
        <label>1</label>
    </ligand>
</feature>
<evidence type="ECO:0000256" key="10">
    <source>
        <dbReference type="ARBA" id="ARBA00023239"/>
    </source>
</evidence>
<keyword evidence="9" id="KW-0350">Heme biosynthesis</keyword>
<accession>A0AAD5XSG9</accession>
<comment type="pathway">
    <text evidence="2">Porphyrin-containing compound metabolism; protoporphyrin-IX biosynthesis; coproporphyrinogen-III from 5-aminolevulinate: step 1/4.</text>
</comment>
<dbReference type="GO" id="GO:0008270">
    <property type="term" value="F:zinc ion binding"/>
    <property type="evidence" value="ECO:0007669"/>
    <property type="project" value="TreeGrafter"/>
</dbReference>
<feature type="binding site" evidence="15">
    <location>
        <position position="335"/>
    </location>
    <ligand>
        <name>5-aminolevulinate</name>
        <dbReference type="ChEBI" id="CHEBI:356416"/>
        <label>2</label>
    </ligand>
</feature>
<evidence type="ECO:0000256" key="2">
    <source>
        <dbReference type="ARBA" id="ARBA00004694"/>
    </source>
</evidence>
<comment type="catalytic activity">
    <reaction evidence="13 17">
        <text>2 5-aminolevulinate = porphobilinogen + 2 H2O + H(+)</text>
        <dbReference type="Rhea" id="RHEA:24064"/>
        <dbReference type="ChEBI" id="CHEBI:15377"/>
        <dbReference type="ChEBI" id="CHEBI:15378"/>
        <dbReference type="ChEBI" id="CHEBI:58126"/>
        <dbReference type="ChEBI" id="CHEBI:356416"/>
        <dbReference type="EC" id="4.2.1.24"/>
    </reaction>
</comment>
<comment type="subunit">
    <text evidence="4 17">Homooctamer.</text>
</comment>
<dbReference type="SUPFAM" id="SSF51569">
    <property type="entry name" value="Aldolase"/>
    <property type="match status" value="1"/>
</dbReference>
<reference evidence="19" key="1">
    <citation type="submission" date="2020-05" db="EMBL/GenBank/DDBJ databases">
        <title>Phylogenomic resolution of chytrid fungi.</title>
        <authorList>
            <person name="Stajich J.E."/>
            <person name="Amses K."/>
            <person name="Simmons R."/>
            <person name="Seto K."/>
            <person name="Myers J."/>
            <person name="Bonds A."/>
            <person name="Quandt C.A."/>
            <person name="Barry K."/>
            <person name="Liu P."/>
            <person name="Grigoriev I."/>
            <person name="Longcore J.E."/>
            <person name="James T.Y."/>
        </authorList>
    </citation>
    <scope>NUCLEOTIDE SEQUENCE</scope>
    <source>
        <strain evidence="19">JEL0379</strain>
    </source>
</reference>
<evidence type="ECO:0000256" key="7">
    <source>
        <dbReference type="ARBA" id="ARBA00022723"/>
    </source>
</evidence>
<dbReference type="Gene3D" id="3.20.20.70">
    <property type="entry name" value="Aldolase class I"/>
    <property type="match status" value="1"/>
</dbReference>
<dbReference type="InterPro" id="IPR030656">
    <property type="entry name" value="ALAD_AS"/>
</dbReference>
<dbReference type="GO" id="GO:0004655">
    <property type="term" value="F:porphobilinogen synthase activity"/>
    <property type="evidence" value="ECO:0007669"/>
    <property type="project" value="UniProtKB-EC"/>
</dbReference>
<comment type="similarity">
    <text evidence="3 18">Belongs to the ALAD family.</text>
</comment>
<keyword evidence="8 16" id="KW-0862">Zinc</keyword>
<keyword evidence="10 17" id="KW-0456">Lyase</keyword>
<feature type="binding site" evidence="16">
    <location>
        <position position="139"/>
    </location>
    <ligand>
        <name>Zn(2+)</name>
        <dbReference type="ChEBI" id="CHEBI:29105"/>
        <note>catalytic</note>
    </ligand>
</feature>
<dbReference type="GO" id="GO:0006783">
    <property type="term" value="P:heme biosynthetic process"/>
    <property type="evidence" value="ECO:0007669"/>
    <property type="project" value="UniProtKB-KW"/>
</dbReference>
<dbReference type="GO" id="GO:0005829">
    <property type="term" value="C:cytosol"/>
    <property type="evidence" value="ECO:0007669"/>
    <property type="project" value="TreeGrafter"/>
</dbReference>
<sequence>MTSQHNNQQQPPFTAPFQLSSLLHSGYGHPTLRQWQSAEGKVLTKSALVYPIFIHDLADEKTEITSLPGQYRFGVNTLKEHFAPLVAKGLKCVILFGVPTLTKKDAVGTLADDPNGPVIQAIKVFRAEFPGVLVAADLCLCEYTDHGHCGVLTKTGTIDNQKSIDRLAAVALSYAQAGCQMIAPSDMMDGRIRAIKQILHDNGMSTQVSVMAYSAKFASVFYGPFRDAAGSAPFVGDRKCYQLPPGSRGLARRAVMRDVNEGADILMVKPGYPYLDIVRDTHEMYPDYPLAIYQVSGEYAMLWHAAQAGAVDLKPAVLESLESGLRAGANILITYYTPLLLDWLSE</sequence>
<dbReference type="InterPro" id="IPR013785">
    <property type="entry name" value="Aldolase_TIM"/>
</dbReference>
<feature type="binding site" evidence="15">
    <location>
        <position position="296"/>
    </location>
    <ligand>
        <name>5-aminolevulinate</name>
        <dbReference type="ChEBI" id="CHEBI:356416"/>
        <label>2</label>
    </ligand>
</feature>
<dbReference type="EMBL" id="JADGJQ010000027">
    <property type="protein sequence ID" value="KAJ3178346.1"/>
    <property type="molecule type" value="Genomic_DNA"/>
</dbReference>
<evidence type="ECO:0000256" key="17">
    <source>
        <dbReference type="RuleBase" id="RU000515"/>
    </source>
</evidence>
<comment type="cofactor">
    <cofactor evidence="1">
        <name>Zn(2+)</name>
        <dbReference type="ChEBI" id="CHEBI:29105"/>
    </cofactor>
</comment>
<dbReference type="FunFam" id="3.20.20.70:FF:000048">
    <property type="entry name" value="Delta-aminolevulinic acid dehydratase"/>
    <property type="match status" value="1"/>
</dbReference>
<evidence type="ECO:0000256" key="18">
    <source>
        <dbReference type="RuleBase" id="RU004161"/>
    </source>
</evidence>
<evidence type="ECO:0000313" key="19">
    <source>
        <dbReference type="EMBL" id="KAJ3178346.1"/>
    </source>
</evidence>
<dbReference type="PIRSF" id="PIRSF001415">
    <property type="entry name" value="Porphbilin_synth"/>
    <property type="match status" value="1"/>
</dbReference>
<evidence type="ECO:0000256" key="6">
    <source>
        <dbReference type="ARBA" id="ARBA00020771"/>
    </source>
</evidence>
<feature type="binding site" evidence="16">
    <location>
        <position position="141"/>
    </location>
    <ligand>
        <name>Zn(2+)</name>
        <dbReference type="ChEBI" id="CHEBI:29105"/>
        <note>catalytic</note>
    </ligand>
</feature>
<dbReference type="AlphaFoldDB" id="A0AAD5XSG9"/>
<comment type="function">
    <text evidence="12">Catalyzes an early step in the biosynthesis of tetrapyrroles. Binds two molecules of 5-aminolevulinate per subunit, each at a distinct site, and catalyzes their condensation to form porphobilinogen.</text>
</comment>
<keyword evidence="11 17" id="KW-0627">Porphyrin biosynthesis</keyword>
<feature type="active site" description="Schiff-base intermediate with substrate" evidence="14">
    <location>
        <position position="216"/>
    </location>
</feature>
<evidence type="ECO:0000313" key="20">
    <source>
        <dbReference type="Proteomes" id="UP001212152"/>
    </source>
</evidence>
<keyword evidence="20" id="KW-1185">Reference proteome</keyword>
<evidence type="ECO:0000256" key="8">
    <source>
        <dbReference type="ARBA" id="ARBA00022833"/>
    </source>
</evidence>